<evidence type="ECO:0000313" key="2">
    <source>
        <dbReference type="Proteomes" id="UP000468650"/>
    </source>
</evidence>
<protein>
    <submittedName>
        <fullName evidence="1">Four helix bundle protein</fullName>
    </submittedName>
</protein>
<accession>A0A6N6RKR8</accession>
<dbReference type="PANTHER" id="PTHR38471">
    <property type="entry name" value="FOUR HELIX BUNDLE PROTEIN"/>
    <property type="match status" value="1"/>
</dbReference>
<dbReference type="RefSeq" id="WP_151667768.1">
    <property type="nucleotide sequence ID" value="NZ_WBVO01000008.1"/>
</dbReference>
<comment type="caution">
    <text evidence="1">The sequence shown here is derived from an EMBL/GenBank/DDBJ whole genome shotgun (WGS) entry which is preliminary data.</text>
</comment>
<dbReference type="InterPro" id="IPR012657">
    <property type="entry name" value="23S_rRNA-intervening_sequence"/>
</dbReference>
<organism evidence="1 2">
    <name type="scientific">Phaeocystidibacter luteus</name>
    <dbReference type="NCBI Taxonomy" id="911197"/>
    <lineage>
        <taxon>Bacteria</taxon>
        <taxon>Pseudomonadati</taxon>
        <taxon>Bacteroidota</taxon>
        <taxon>Flavobacteriia</taxon>
        <taxon>Flavobacteriales</taxon>
        <taxon>Phaeocystidibacteraceae</taxon>
        <taxon>Phaeocystidibacter</taxon>
    </lineage>
</organism>
<dbReference type="Pfam" id="PF05635">
    <property type="entry name" value="23S_rRNA_IVP"/>
    <property type="match status" value="1"/>
</dbReference>
<dbReference type="NCBIfam" id="TIGR02436">
    <property type="entry name" value="four helix bundle protein"/>
    <property type="match status" value="1"/>
</dbReference>
<keyword evidence="2" id="KW-1185">Reference proteome</keyword>
<dbReference type="InterPro" id="IPR036583">
    <property type="entry name" value="23S_rRNA_IVS_sf"/>
</dbReference>
<sequence>MKHNYQRLKVYHSSMELARECYDIDAVDKGKQLADHIFKTSFSVPSNIAEGSQRKTNADFLRFLNYSAS</sequence>
<dbReference type="PANTHER" id="PTHR38471:SF2">
    <property type="entry name" value="FOUR HELIX BUNDLE PROTEIN"/>
    <property type="match status" value="1"/>
</dbReference>
<dbReference type="SUPFAM" id="SSF158446">
    <property type="entry name" value="IVS-encoded protein-like"/>
    <property type="match status" value="1"/>
</dbReference>
<gene>
    <name evidence="1" type="ORF">F8C67_10325</name>
</gene>
<proteinExistence type="predicted"/>
<name>A0A6N6RKR8_9FLAO</name>
<evidence type="ECO:0000313" key="1">
    <source>
        <dbReference type="EMBL" id="KAB2808673.1"/>
    </source>
</evidence>
<dbReference type="AlphaFoldDB" id="A0A6N6RKR8"/>
<dbReference type="Proteomes" id="UP000468650">
    <property type="component" value="Unassembled WGS sequence"/>
</dbReference>
<dbReference type="Gene3D" id="1.20.1440.60">
    <property type="entry name" value="23S rRNA-intervening sequence"/>
    <property type="match status" value="1"/>
</dbReference>
<dbReference type="OrthoDB" id="9811959at2"/>
<dbReference type="EMBL" id="WBVO01000008">
    <property type="protein sequence ID" value="KAB2808673.1"/>
    <property type="molecule type" value="Genomic_DNA"/>
</dbReference>
<reference evidence="1 2" key="1">
    <citation type="submission" date="2019-09" db="EMBL/GenBank/DDBJ databases">
        <title>Genomes of family Cryomorphaceae.</title>
        <authorList>
            <person name="Bowman J.P."/>
        </authorList>
    </citation>
    <scope>NUCLEOTIDE SEQUENCE [LARGE SCALE GENOMIC DNA]</scope>
    <source>
        <strain evidence="1 2">LMG 25704</strain>
    </source>
</reference>